<sequence>MKDDVNMQKTEAEKIAIGQTIAERLKVLLPHWNHHNDEHITQLNNWREKMIEEELNELAETIESAVFHMKCSGEFLSKALNSLNSEPENSVQTHHS</sequence>
<protein>
    <recommendedName>
        <fullName evidence="1">DUF8180 domain-containing protein</fullName>
    </recommendedName>
</protein>
<accession>A0A3N4E043</accession>
<comment type="caution">
    <text evidence="2">The sequence shown here is derived from an EMBL/GenBank/DDBJ whole genome shotgun (WGS) entry which is preliminary data.</text>
</comment>
<proteinExistence type="predicted"/>
<organism evidence="2 3">
    <name type="scientific">Shewanella psychromarinicola</name>
    <dbReference type="NCBI Taxonomy" id="2487742"/>
    <lineage>
        <taxon>Bacteria</taxon>
        <taxon>Pseudomonadati</taxon>
        <taxon>Pseudomonadota</taxon>
        <taxon>Gammaproteobacteria</taxon>
        <taxon>Alteromonadales</taxon>
        <taxon>Shewanellaceae</taxon>
        <taxon>Shewanella</taxon>
    </lineage>
</organism>
<dbReference type="Proteomes" id="UP000278855">
    <property type="component" value="Unassembled WGS sequence"/>
</dbReference>
<dbReference type="InterPro" id="IPR058493">
    <property type="entry name" value="DUF8180"/>
</dbReference>
<dbReference type="Pfam" id="PF26551">
    <property type="entry name" value="DUF8180"/>
    <property type="match status" value="1"/>
</dbReference>
<evidence type="ECO:0000313" key="3">
    <source>
        <dbReference type="Proteomes" id="UP000278855"/>
    </source>
</evidence>
<dbReference type="EMBL" id="RKKB01000005">
    <property type="protein sequence ID" value="RPA31473.1"/>
    <property type="molecule type" value="Genomic_DNA"/>
</dbReference>
<feature type="domain" description="DUF8180" evidence="1">
    <location>
        <begin position="25"/>
        <end position="83"/>
    </location>
</feature>
<reference evidence="3" key="1">
    <citation type="submission" date="2018-11" db="EMBL/GenBank/DDBJ databases">
        <title>Shewanella sp. R106.</title>
        <authorList>
            <person name="Hwang Y.J."/>
            <person name="Hwang C.Y."/>
        </authorList>
    </citation>
    <scope>NUCLEOTIDE SEQUENCE [LARGE SCALE GENOMIC DNA]</scope>
    <source>
        <strain evidence="3">R106</strain>
    </source>
</reference>
<name>A0A3N4E043_9GAMM</name>
<gene>
    <name evidence="2" type="ORF">EGC77_13860</name>
</gene>
<evidence type="ECO:0000313" key="2">
    <source>
        <dbReference type="EMBL" id="RPA31473.1"/>
    </source>
</evidence>
<dbReference type="AlphaFoldDB" id="A0A3N4E043"/>
<evidence type="ECO:0000259" key="1">
    <source>
        <dbReference type="Pfam" id="PF26551"/>
    </source>
</evidence>